<name>A0A2M8QF41_9CHLR</name>
<feature type="binding site" evidence="20">
    <location>
        <position position="23"/>
    </location>
    <ligand>
        <name>Mg(2+)</name>
        <dbReference type="ChEBI" id="CHEBI:18420"/>
    </ligand>
</feature>
<dbReference type="InterPro" id="IPR000623">
    <property type="entry name" value="Shikimate_kinase/TSH1"/>
</dbReference>
<evidence type="ECO:0000313" key="24">
    <source>
        <dbReference type="EMBL" id="PJF48378.1"/>
    </source>
</evidence>
<feature type="binding site" evidence="20">
    <location>
        <begin position="19"/>
        <end position="24"/>
    </location>
    <ligand>
        <name>ATP</name>
        <dbReference type="ChEBI" id="CHEBI:30616"/>
    </ligand>
</feature>
<dbReference type="FunFam" id="3.40.50.1970:FF:000007">
    <property type="entry name" value="Pentafunctional AROM polypeptide"/>
    <property type="match status" value="1"/>
</dbReference>
<dbReference type="HAMAP" id="MF_00110">
    <property type="entry name" value="DHQ_synthase"/>
    <property type="match status" value="1"/>
</dbReference>
<comment type="function">
    <text evidence="20">Catalyzes the specific phosphorylation of the 3-hydroxyl group of shikimic acid using ATP as a cosubstrate.</text>
</comment>
<reference evidence="24 25" key="1">
    <citation type="submission" date="2017-11" db="EMBL/GenBank/DDBJ databases">
        <title>Evolution of Phototrophy in the Chloroflexi Phylum Driven by Horizontal Gene Transfer.</title>
        <authorList>
            <person name="Ward L.M."/>
            <person name="Hemp J."/>
            <person name="Shih P.M."/>
            <person name="Mcglynn S.E."/>
            <person name="Fischer W."/>
        </authorList>
    </citation>
    <scope>NUCLEOTIDE SEQUENCE [LARGE SCALE GENOMIC DNA]</scope>
    <source>
        <strain evidence="24">JP3_7</strain>
    </source>
</reference>
<dbReference type="EC" id="2.7.1.71" evidence="20"/>
<comment type="cofactor">
    <cofactor evidence="3">
        <name>Zn(2+)</name>
        <dbReference type="ChEBI" id="CHEBI:29105"/>
    </cofactor>
</comment>
<evidence type="ECO:0000256" key="2">
    <source>
        <dbReference type="ARBA" id="ARBA00001911"/>
    </source>
</evidence>
<dbReference type="SUPFAM" id="SSF56796">
    <property type="entry name" value="Dehydroquinate synthase-like"/>
    <property type="match status" value="1"/>
</dbReference>
<comment type="subcellular location">
    <subcellularLocation>
        <location evidence="21">Cytoplasm</location>
    </subcellularLocation>
</comment>
<keyword evidence="11 20" id="KW-0418">Kinase</keyword>
<evidence type="ECO:0000256" key="16">
    <source>
        <dbReference type="ARBA" id="ARBA00023239"/>
    </source>
</evidence>
<comment type="catalytic activity">
    <reaction evidence="19 20">
        <text>shikimate + ATP = 3-phosphoshikimate + ADP + H(+)</text>
        <dbReference type="Rhea" id="RHEA:13121"/>
        <dbReference type="ChEBI" id="CHEBI:15378"/>
        <dbReference type="ChEBI" id="CHEBI:30616"/>
        <dbReference type="ChEBI" id="CHEBI:36208"/>
        <dbReference type="ChEBI" id="CHEBI:145989"/>
        <dbReference type="ChEBI" id="CHEBI:456216"/>
        <dbReference type="EC" id="2.7.1.71"/>
    </reaction>
</comment>
<evidence type="ECO:0000256" key="12">
    <source>
        <dbReference type="ARBA" id="ARBA00022833"/>
    </source>
</evidence>
<comment type="similarity">
    <text evidence="20">Belongs to the shikimate kinase family.</text>
</comment>
<comment type="catalytic activity">
    <reaction evidence="1 21">
        <text>7-phospho-2-dehydro-3-deoxy-D-arabino-heptonate = 3-dehydroquinate + phosphate</text>
        <dbReference type="Rhea" id="RHEA:21968"/>
        <dbReference type="ChEBI" id="CHEBI:32364"/>
        <dbReference type="ChEBI" id="CHEBI:43474"/>
        <dbReference type="ChEBI" id="CHEBI:58394"/>
        <dbReference type="EC" id="4.2.3.4"/>
    </reaction>
</comment>
<dbReference type="PROSITE" id="PS01128">
    <property type="entry name" value="SHIKIMATE_KINASE"/>
    <property type="match status" value="1"/>
</dbReference>
<feature type="binding site" evidence="20">
    <location>
        <position position="146"/>
    </location>
    <ligand>
        <name>substrate</name>
    </ligand>
</feature>
<feature type="binding site" evidence="20">
    <location>
        <position position="41"/>
    </location>
    <ligand>
        <name>substrate</name>
    </ligand>
</feature>
<evidence type="ECO:0000256" key="1">
    <source>
        <dbReference type="ARBA" id="ARBA00001393"/>
    </source>
</evidence>
<dbReference type="GO" id="GO:0003856">
    <property type="term" value="F:3-dehydroquinate synthase activity"/>
    <property type="evidence" value="ECO:0007669"/>
    <property type="project" value="UniProtKB-UniRule"/>
</dbReference>
<evidence type="ECO:0000256" key="5">
    <source>
        <dbReference type="ARBA" id="ARBA00004842"/>
    </source>
</evidence>
<gene>
    <name evidence="21 24" type="primary">aroB</name>
    <name evidence="20" type="synonym">aroK</name>
    <name evidence="24" type="ORF">CUN48_03845</name>
</gene>
<keyword evidence="20" id="KW-0460">Magnesium</keyword>
<evidence type="ECO:0000256" key="4">
    <source>
        <dbReference type="ARBA" id="ARBA00004661"/>
    </source>
</evidence>
<keyword evidence="9 21" id="KW-0479">Metal-binding</keyword>
<comment type="cofactor">
    <cofactor evidence="20">
        <name>Mg(2+)</name>
        <dbReference type="ChEBI" id="CHEBI:18420"/>
    </cofactor>
    <text evidence="20">Binds 1 Mg(2+) ion per subunit.</text>
</comment>
<feature type="binding site" evidence="21">
    <location>
        <begin position="286"/>
        <end position="290"/>
    </location>
    <ligand>
        <name>NAD(+)</name>
        <dbReference type="ChEBI" id="CHEBI:57540"/>
    </ligand>
</feature>
<evidence type="ECO:0000256" key="8">
    <source>
        <dbReference type="ARBA" id="ARBA00022679"/>
    </source>
</evidence>
<comment type="pathway">
    <text evidence="5 20">Metabolic intermediate biosynthesis; chorismate biosynthesis; chorismate from D-erythrose 4-phosphate and phosphoenolpyruvate: step 5/7.</text>
</comment>
<feature type="binding site" evidence="21">
    <location>
        <position position="323"/>
    </location>
    <ligand>
        <name>NAD(+)</name>
        <dbReference type="ChEBI" id="CHEBI:57540"/>
    </ligand>
</feature>
<evidence type="ECO:0000256" key="14">
    <source>
        <dbReference type="ARBA" id="ARBA00023027"/>
    </source>
</evidence>
<dbReference type="InterPro" id="IPR050071">
    <property type="entry name" value="Dehydroquinate_synthase"/>
</dbReference>
<protein>
    <recommendedName>
        <fullName evidence="20 21">Multifunctional fusion protein</fullName>
    </recommendedName>
    <domain>
        <recommendedName>
            <fullName evidence="20">Shikimate kinase</fullName>
            <shortName evidence="20">SK</shortName>
            <ecNumber evidence="20">2.7.1.71</ecNumber>
        </recommendedName>
    </domain>
    <domain>
        <recommendedName>
            <fullName evidence="21">3-dehydroquinate synthase</fullName>
            <shortName evidence="21">DHQS</shortName>
            <ecNumber evidence="21">4.2.3.4</ecNumber>
        </recommendedName>
    </domain>
</protein>
<evidence type="ECO:0000259" key="23">
    <source>
        <dbReference type="Pfam" id="PF24621"/>
    </source>
</evidence>
<evidence type="ECO:0000256" key="13">
    <source>
        <dbReference type="ARBA" id="ARBA00022840"/>
    </source>
</evidence>
<dbReference type="InterPro" id="IPR027417">
    <property type="entry name" value="P-loop_NTPase"/>
</dbReference>
<dbReference type="NCBIfam" id="TIGR01357">
    <property type="entry name" value="aroB"/>
    <property type="match status" value="1"/>
</dbReference>
<comment type="subunit">
    <text evidence="20">Monomer.</text>
</comment>
<dbReference type="GO" id="GO:0008652">
    <property type="term" value="P:amino acid biosynthetic process"/>
    <property type="evidence" value="ECO:0007669"/>
    <property type="project" value="UniProtKB-KW"/>
</dbReference>
<keyword evidence="18 21" id="KW-0170">Cobalt</keyword>
<keyword evidence="14 21" id="KW-0520">NAD</keyword>
<dbReference type="Gene3D" id="1.20.1090.10">
    <property type="entry name" value="Dehydroquinate synthase-like - alpha domain"/>
    <property type="match status" value="1"/>
</dbReference>
<evidence type="ECO:0000256" key="3">
    <source>
        <dbReference type="ARBA" id="ARBA00001947"/>
    </source>
</evidence>
<dbReference type="Gene3D" id="3.40.50.1970">
    <property type="match status" value="1"/>
</dbReference>
<dbReference type="PANTHER" id="PTHR43622">
    <property type="entry name" value="3-DEHYDROQUINATE SYNTHASE"/>
    <property type="match status" value="1"/>
</dbReference>
<feature type="binding site" evidence="20">
    <location>
        <position position="127"/>
    </location>
    <ligand>
        <name>ATP</name>
        <dbReference type="ChEBI" id="CHEBI:30616"/>
    </ligand>
</feature>
<feature type="binding site" evidence="21">
    <location>
        <position position="446"/>
    </location>
    <ligand>
        <name>Zn(2+)</name>
        <dbReference type="ChEBI" id="CHEBI:29105"/>
    </ligand>
</feature>
<feature type="binding site" evidence="21">
    <location>
        <position position="365"/>
    </location>
    <ligand>
        <name>Zn(2+)</name>
        <dbReference type="ChEBI" id="CHEBI:29105"/>
    </ligand>
</feature>
<dbReference type="GO" id="GO:0009423">
    <property type="term" value="P:chorismate biosynthetic process"/>
    <property type="evidence" value="ECO:0007669"/>
    <property type="project" value="UniProtKB-UniRule"/>
</dbReference>
<feature type="binding site" evidence="20">
    <location>
        <position position="87"/>
    </location>
    <ligand>
        <name>substrate</name>
    </ligand>
</feature>
<dbReference type="InterPro" id="IPR056179">
    <property type="entry name" value="DHQS_C"/>
</dbReference>
<evidence type="ECO:0000256" key="18">
    <source>
        <dbReference type="ARBA" id="ARBA00023285"/>
    </source>
</evidence>
<dbReference type="Pfam" id="PF01761">
    <property type="entry name" value="DHQ_synthase"/>
    <property type="match status" value="1"/>
</dbReference>
<evidence type="ECO:0000256" key="7">
    <source>
        <dbReference type="ARBA" id="ARBA00022605"/>
    </source>
</evidence>
<proteinExistence type="inferred from homology"/>
<sequence length="553" mass="58229">MREDIVDPPRNLILAGFMGTGKSTVGRLCAQQLGLPFVDTDEEISQREGMPIPAIFASRGEGYFRTRERALVAELSARRNCVIATGGGMIVDDDNRAALLRSGVGVCLTATPEVIAQRVGSEAAAERPMLHGDDVIARITQLLRERAPKYAQLHYAIDTSQCTPDEVAALVCEAYRRERIRIAVDAPEAGARYDIVIGEGALDALGFMLAGRGWAPPFAVVSDAHVAARYGERVLCALARAGLDGFLHVMPAGEAHKTLASVEAMYRAFSAHGMERTSAVIALGGGVVGDTAGFAAATFLRGVPLVQVPTSLLAMADSSIGGKVGVDTDFGKNLVGAFKQPDLVVADLSVLASLPPRELRCGLAEIVKAALLSGGAAYGRLREAATSGALTDWRSPGLLNALVDAILLKRAMVQADPFERGRRALLNLGHTFGHGLEAWSGFRLKHGEAVALGLVCAARLSHAMGVCEDALVAEVIGLLRGVGLPAALDDAHDALGDLAFAPDAVWRYMLSDKKKRAGKLRFVLLRAPGDAFVCDAVPETMAQDALASLGSPG</sequence>
<feature type="binding site" evidence="21">
    <location>
        <position position="332"/>
    </location>
    <ligand>
        <name>NAD(+)</name>
        <dbReference type="ChEBI" id="CHEBI:57540"/>
    </ligand>
</feature>
<dbReference type="GO" id="GO:0000287">
    <property type="term" value="F:magnesium ion binding"/>
    <property type="evidence" value="ECO:0007669"/>
    <property type="project" value="UniProtKB-UniRule"/>
</dbReference>
<dbReference type="Gene3D" id="3.40.50.300">
    <property type="entry name" value="P-loop containing nucleotide triphosphate hydrolases"/>
    <property type="match status" value="1"/>
</dbReference>
<evidence type="ECO:0000256" key="9">
    <source>
        <dbReference type="ARBA" id="ARBA00022723"/>
    </source>
</evidence>
<evidence type="ECO:0000256" key="17">
    <source>
        <dbReference type="ARBA" id="ARBA00023268"/>
    </source>
</evidence>
<dbReference type="AlphaFoldDB" id="A0A2M8QF41"/>
<dbReference type="GO" id="GO:0009073">
    <property type="term" value="P:aromatic amino acid family biosynthetic process"/>
    <property type="evidence" value="ECO:0007669"/>
    <property type="project" value="UniProtKB-KW"/>
</dbReference>
<keyword evidence="17" id="KW-0511">Multifunctional enzyme</keyword>
<dbReference type="PRINTS" id="PR01100">
    <property type="entry name" value="SHIKIMTKNASE"/>
</dbReference>
<feature type="domain" description="3-dehydroquinate synthase N-terminal" evidence="22">
    <location>
        <begin position="249"/>
        <end position="360"/>
    </location>
</feature>
<comment type="cofactor">
    <cofactor evidence="2 21">
        <name>NAD(+)</name>
        <dbReference type="ChEBI" id="CHEBI:57540"/>
    </cofactor>
</comment>
<keyword evidence="8 20" id="KW-0808">Transferase</keyword>
<dbReference type="InterPro" id="IPR016037">
    <property type="entry name" value="DHQ_synth_AroB"/>
</dbReference>
<comment type="caution">
    <text evidence="24">The sequence shown here is derived from an EMBL/GenBank/DDBJ whole genome shotgun (WGS) entry which is preliminary data.</text>
</comment>
<feature type="binding site" evidence="20">
    <location>
        <position position="65"/>
    </location>
    <ligand>
        <name>substrate</name>
    </ligand>
</feature>
<keyword evidence="12 21" id="KW-0862">Zinc</keyword>
<comment type="cofactor">
    <cofactor evidence="21">
        <name>Co(2+)</name>
        <dbReference type="ChEBI" id="CHEBI:48828"/>
    </cofactor>
    <cofactor evidence="21">
        <name>Zn(2+)</name>
        <dbReference type="ChEBI" id="CHEBI:29105"/>
    </cofactor>
    <text evidence="21">Binds 1 divalent metal cation per subunit. Can use either Co(2+) or Zn(2+).</text>
</comment>
<dbReference type="HAMAP" id="MF_00109">
    <property type="entry name" value="Shikimate_kinase"/>
    <property type="match status" value="1"/>
</dbReference>
<keyword evidence="16 21" id="KW-0456">Lyase</keyword>
<dbReference type="GO" id="GO:0004765">
    <property type="term" value="F:shikimate kinase activity"/>
    <property type="evidence" value="ECO:0007669"/>
    <property type="project" value="UniProtKB-UniRule"/>
</dbReference>
<evidence type="ECO:0000256" key="6">
    <source>
        <dbReference type="ARBA" id="ARBA00022490"/>
    </source>
</evidence>
<evidence type="ECO:0000256" key="15">
    <source>
        <dbReference type="ARBA" id="ARBA00023141"/>
    </source>
</evidence>
<comment type="pathway">
    <text evidence="4 21">Metabolic intermediate biosynthesis; chorismate biosynthesis; chorismate from D-erythrose 4-phosphate and phosphoenolpyruvate: step 2/7.</text>
</comment>
<dbReference type="GO" id="GO:0005737">
    <property type="term" value="C:cytoplasm"/>
    <property type="evidence" value="ECO:0007669"/>
    <property type="project" value="UniProtKB-SubCell"/>
</dbReference>
<keyword evidence="13 20" id="KW-0067">ATP-binding</keyword>
<dbReference type="InterPro" id="IPR030960">
    <property type="entry name" value="DHQS/DOIS_N"/>
</dbReference>
<keyword evidence="10 21" id="KW-0547">Nucleotide-binding</keyword>
<evidence type="ECO:0000313" key="25">
    <source>
        <dbReference type="Proteomes" id="UP000230790"/>
    </source>
</evidence>
<keyword evidence="7 21" id="KW-0028">Amino-acid biosynthesis</keyword>
<dbReference type="InterPro" id="IPR023000">
    <property type="entry name" value="Shikimate_kinase_CS"/>
</dbReference>
<comment type="caution">
    <text evidence="21">Lacks conserved residue(s) required for the propagation of feature annotation.</text>
</comment>
<evidence type="ECO:0000256" key="21">
    <source>
        <dbReference type="HAMAP-Rule" id="MF_00110"/>
    </source>
</evidence>
<evidence type="ECO:0000256" key="11">
    <source>
        <dbReference type="ARBA" id="ARBA00022777"/>
    </source>
</evidence>
<comment type="similarity">
    <text evidence="21">Belongs to the sugar phosphate cyclases superfamily. Dehydroquinate synthase family.</text>
</comment>
<feature type="binding site" evidence="21">
    <location>
        <position position="430"/>
    </location>
    <ligand>
        <name>Zn(2+)</name>
        <dbReference type="ChEBI" id="CHEBI:29105"/>
    </ligand>
</feature>
<evidence type="ECO:0000256" key="20">
    <source>
        <dbReference type="HAMAP-Rule" id="MF_00109"/>
    </source>
</evidence>
<evidence type="ECO:0000256" key="19">
    <source>
        <dbReference type="ARBA" id="ARBA00048567"/>
    </source>
</evidence>
<dbReference type="GO" id="GO:0005524">
    <property type="term" value="F:ATP binding"/>
    <property type="evidence" value="ECO:0007669"/>
    <property type="project" value="UniProtKB-UniRule"/>
</dbReference>
<feature type="binding site" evidence="21">
    <location>
        <begin position="310"/>
        <end position="311"/>
    </location>
    <ligand>
        <name>NAD(+)</name>
        <dbReference type="ChEBI" id="CHEBI:57540"/>
    </ligand>
</feature>
<dbReference type="SUPFAM" id="SSF52540">
    <property type="entry name" value="P-loop containing nucleoside triphosphate hydrolases"/>
    <property type="match status" value="1"/>
</dbReference>
<dbReference type="EC" id="4.2.3.4" evidence="21"/>
<dbReference type="Pfam" id="PF01202">
    <property type="entry name" value="SKI"/>
    <property type="match status" value="1"/>
</dbReference>
<organism evidence="24 25">
    <name type="scientific">Candidatus Thermofonsia Clade 3 bacterium</name>
    <dbReference type="NCBI Taxonomy" id="2364212"/>
    <lineage>
        <taxon>Bacteria</taxon>
        <taxon>Bacillati</taxon>
        <taxon>Chloroflexota</taxon>
        <taxon>Candidatus Thermofontia</taxon>
        <taxon>Candidatus Thermofonsia Clade 3</taxon>
    </lineage>
</organism>
<dbReference type="UniPathway" id="UPA00053">
    <property type="reaction ID" value="UER00085"/>
</dbReference>
<evidence type="ECO:0000256" key="10">
    <source>
        <dbReference type="ARBA" id="ARBA00022741"/>
    </source>
</evidence>
<keyword evidence="15 21" id="KW-0057">Aromatic amino acid biosynthesis</keyword>
<keyword evidence="6 21" id="KW-0963">Cytoplasm</keyword>
<accession>A0A2M8QF41</accession>
<evidence type="ECO:0000259" key="22">
    <source>
        <dbReference type="Pfam" id="PF01761"/>
    </source>
</evidence>
<dbReference type="PANTHER" id="PTHR43622:SF7">
    <property type="entry name" value="3-DEHYDROQUINATE SYNTHASE, CHLOROPLASTIC"/>
    <property type="match status" value="1"/>
</dbReference>
<dbReference type="CDD" id="cd08195">
    <property type="entry name" value="DHQS"/>
    <property type="match status" value="1"/>
</dbReference>
<feature type="domain" description="3-dehydroquinate synthase C-terminal" evidence="23">
    <location>
        <begin position="362"/>
        <end position="515"/>
    </location>
</feature>
<dbReference type="CDD" id="cd00464">
    <property type="entry name" value="SK"/>
    <property type="match status" value="1"/>
</dbReference>
<dbReference type="EMBL" id="PGTN01000016">
    <property type="protein sequence ID" value="PJF48378.1"/>
    <property type="molecule type" value="Genomic_DNA"/>
</dbReference>
<dbReference type="Proteomes" id="UP000230790">
    <property type="component" value="Unassembled WGS sequence"/>
</dbReference>
<dbReference type="InterPro" id="IPR031322">
    <property type="entry name" value="Shikimate/glucono_kinase"/>
</dbReference>
<dbReference type="Pfam" id="PF24621">
    <property type="entry name" value="DHQS_C"/>
    <property type="match status" value="1"/>
</dbReference>
<comment type="function">
    <text evidence="21">Catalyzes the conversion of 3-deoxy-D-arabino-heptulosonate 7-phosphate (DAHP) to dehydroquinate (DHQ).</text>
</comment>